<evidence type="ECO:0000256" key="6">
    <source>
        <dbReference type="SAM" id="MobiDB-lite"/>
    </source>
</evidence>
<feature type="domain" description="C2H2-type" evidence="7">
    <location>
        <begin position="2025"/>
        <end position="2052"/>
    </location>
</feature>
<feature type="region of interest" description="Disordered" evidence="6">
    <location>
        <begin position="727"/>
        <end position="753"/>
    </location>
</feature>
<feature type="region of interest" description="Disordered" evidence="6">
    <location>
        <begin position="250"/>
        <end position="316"/>
    </location>
</feature>
<evidence type="ECO:0000256" key="5">
    <source>
        <dbReference type="PROSITE-ProRule" id="PRU00042"/>
    </source>
</evidence>
<feature type="compositionally biased region" description="Low complexity" evidence="6">
    <location>
        <begin position="730"/>
        <end position="740"/>
    </location>
</feature>
<dbReference type="Proteomes" id="UP000327493">
    <property type="component" value="Chromosome 5"/>
</dbReference>
<feature type="region of interest" description="Disordered" evidence="6">
    <location>
        <begin position="1030"/>
        <end position="1065"/>
    </location>
</feature>
<feature type="compositionally biased region" description="Polar residues" evidence="6">
    <location>
        <begin position="497"/>
        <end position="510"/>
    </location>
</feature>
<evidence type="ECO:0000259" key="7">
    <source>
        <dbReference type="PROSITE" id="PS50157"/>
    </source>
</evidence>
<feature type="region of interest" description="Disordered" evidence="6">
    <location>
        <begin position="466"/>
        <end position="510"/>
    </location>
</feature>
<keyword evidence="3 5" id="KW-0863">Zinc-finger</keyword>
<keyword evidence="9" id="KW-1185">Reference proteome</keyword>
<dbReference type="PANTHER" id="PTHR24403:SF67">
    <property type="entry name" value="FI01116P-RELATED"/>
    <property type="match status" value="1"/>
</dbReference>
<evidence type="ECO:0000256" key="2">
    <source>
        <dbReference type="ARBA" id="ARBA00022737"/>
    </source>
</evidence>
<feature type="non-terminal residue" evidence="8">
    <location>
        <position position="2077"/>
    </location>
</feature>
<dbReference type="PANTHER" id="PTHR24403">
    <property type="entry name" value="ZINC FINGER PROTEIN"/>
    <property type="match status" value="1"/>
</dbReference>
<keyword evidence="2" id="KW-0677">Repeat</keyword>
<feature type="compositionally biased region" description="Low complexity" evidence="6">
    <location>
        <begin position="1046"/>
        <end position="1061"/>
    </location>
</feature>
<evidence type="ECO:0000256" key="4">
    <source>
        <dbReference type="ARBA" id="ARBA00022833"/>
    </source>
</evidence>
<feature type="domain" description="C2H2-type" evidence="7">
    <location>
        <begin position="990"/>
        <end position="1018"/>
    </location>
</feature>
<dbReference type="Pfam" id="PF23225">
    <property type="entry name" value="zf-C2H2_7th_ZNF462"/>
    <property type="match status" value="4"/>
</dbReference>
<evidence type="ECO:0000256" key="1">
    <source>
        <dbReference type="ARBA" id="ARBA00022723"/>
    </source>
</evidence>
<feature type="compositionally biased region" description="Basic and acidic residues" evidence="6">
    <location>
        <begin position="250"/>
        <end position="262"/>
    </location>
</feature>
<dbReference type="InterPro" id="IPR059059">
    <property type="entry name" value="Znf-C2H2_7th_ZNF462"/>
</dbReference>
<feature type="compositionally biased region" description="Basic and acidic residues" evidence="6">
    <location>
        <begin position="588"/>
        <end position="598"/>
    </location>
</feature>
<keyword evidence="4" id="KW-0862">Zinc</keyword>
<dbReference type="Pfam" id="PF23075">
    <property type="entry name" value="zf-C2H2_ZNF462_11"/>
    <property type="match status" value="2"/>
</dbReference>
<feature type="compositionally biased region" description="Basic and acidic residues" evidence="6">
    <location>
        <begin position="638"/>
        <end position="649"/>
    </location>
</feature>
<dbReference type="InterPro" id="IPR050688">
    <property type="entry name" value="Zinc_finger/UBP_domain"/>
</dbReference>
<feature type="compositionally biased region" description="Basic and acidic residues" evidence="6">
    <location>
        <begin position="270"/>
        <end position="279"/>
    </location>
</feature>
<evidence type="ECO:0000313" key="8">
    <source>
        <dbReference type="EMBL" id="KAA8592593.1"/>
    </source>
</evidence>
<dbReference type="EMBL" id="VOFY01000005">
    <property type="protein sequence ID" value="KAA8592593.1"/>
    <property type="molecule type" value="Genomic_DNA"/>
</dbReference>
<dbReference type="PROSITE" id="PS50157">
    <property type="entry name" value="ZINC_FINGER_C2H2_2"/>
    <property type="match status" value="4"/>
</dbReference>
<evidence type="ECO:0000313" key="9">
    <source>
        <dbReference type="Proteomes" id="UP000327493"/>
    </source>
</evidence>
<protein>
    <recommendedName>
        <fullName evidence="7">C2H2-type domain-containing protein</fullName>
    </recommendedName>
</protein>
<feature type="domain" description="C2H2-type" evidence="7">
    <location>
        <begin position="1792"/>
        <end position="1819"/>
    </location>
</feature>
<dbReference type="GO" id="GO:0008270">
    <property type="term" value="F:zinc ion binding"/>
    <property type="evidence" value="ECO:0007669"/>
    <property type="project" value="UniProtKB-KW"/>
</dbReference>
<feature type="compositionally biased region" description="Basic and acidic residues" evidence="6">
    <location>
        <begin position="609"/>
        <end position="631"/>
    </location>
</feature>
<dbReference type="SUPFAM" id="SSF57667">
    <property type="entry name" value="beta-beta-alpha zinc fingers"/>
    <property type="match status" value="2"/>
</dbReference>
<evidence type="ECO:0000256" key="3">
    <source>
        <dbReference type="ARBA" id="ARBA00022771"/>
    </source>
</evidence>
<dbReference type="InterPro" id="IPR036236">
    <property type="entry name" value="Znf_C2H2_sf"/>
</dbReference>
<feature type="domain" description="C2H2-type" evidence="7">
    <location>
        <begin position="29"/>
        <end position="52"/>
    </location>
</feature>
<feature type="region of interest" description="Disordered" evidence="6">
    <location>
        <begin position="1766"/>
        <end position="1785"/>
    </location>
</feature>
<gene>
    <name evidence="8" type="ORF">FQN60_018048</name>
</gene>
<feature type="compositionally biased region" description="Basic residues" evidence="6">
    <location>
        <begin position="650"/>
        <end position="661"/>
    </location>
</feature>
<organism evidence="8 9">
    <name type="scientific">Etheostoma spectabile</name>
    <name type="common">orangethroat darter</name>
    <dbReference type="NCBI Taxonomy" id="54343"/>
    <lineage>
        <taxon>Eukaryota</taxon>
        <taxon>Metazoa</taxon>
        <taxon>Chordata</taxon>
        <taxon>Craniata</taxon>
        <taxon>Vertebrata</taxon>
        <taxon>Euteleostomi</taxon>
        <taxon>Actinopterygii</taxon>
        <taxon>Neopterygii</taxon>
        <taxon>Teleostei</taxon>
        <taxon>Neoteleostei</taxon>
        <taxon>Acanthomorphata</taxon>
        <taxon>Eupercaria</taxon>
        <taxon>Perciformes</taxon>
        <taxon>Percoidei</taxon>
        <taxon>Percidae</taxon>
        <taxon>Etheostomatinae</taxon>
        <taxon>Etheostoma</taxon>
    </lineage>
</organism>
<feature type="compositionally biased region" description="Basic and acidic residues" evidence="6">
    <location>
        <begin position="290"/>
        <end position="302"/>
    </location>
</feature>
<sequence length="2077" mass="235677">MQKDSMNVATSGPMTQNEVLNQESEIKSFRCSHCTLLFKSKVYLFEHLHQVHGFDVDSALRDVGLKYPGSNKANTENLCNSSGHNFECQHCDFTACSLDTLNQHEKQCNKNVEDQNIIGNLIISENPETDKNVISSNQHSETAGAKEISSIFSVMSTSNSKCKLNSSKDLKTYKRPLQTITKYFAAASGSNGKLADDTKLLDSSKGTILLQESPSSPSPNSSGVFKVTAKHNMIDTGVSHRFLLNDHLLNSDRRSPKPKEQSIETVPDNVVKRTNKESSKPPPAKKAKSVKNETKLPEDANARKQRLSSNPEFSFEVSEDEGENKLCLVNGNTESTKVYFCKHCDYSDMEIPCVSTHYQNKHPYVRYNAAYIQDPSDESATFRCLQCPVEFVSEAFLKRHYTENHPEALNVFTLLSRELSLVFKCFVCTFTTNVLKALKEHYKENHPTHKVDNSLMYCRYSVTGCQKGSSQSNMCDKPPSPERQGGISPERACTPSKEVQNAPSPQHSTSPGANVALYHCNNCNFSHKSVVVMHVHYQKNHPGEEVTIDKIKQSSCVPSHRTSQIMPVKSPNSVKITEKSAPQTKSSDFFKKTKEKGELSQWKQATEASKTHSESPKTKKVECATKHKNNIETETESPETKKVESAKDQSKKKKLPTKHNRQVSARMDGSFCSSTAKLFYCQFCSYSSTKIKSVIGHHNAKHAMHALTSIKEILMYSAEVQKKKLKSEAEASASTTSSDSKTNKHDVYSEKKLQHEEDKAENALVMKCNDYACAENLFYCQKCNYGNPAVIGVVSHQNQVHRDLLYSRESIIEHTALIRDEIEKSKTQPKELSFSTRLPLPLMNEGDEDMLFCHFCNYRQRTMDYILRHYSKKHRGFVVNGEQVRQYTSMVHEKTQKLHLHTTGKQLNVNHTSLWGTGKEKTKKHGKSFLASPSMTASQTQRILQCYRCPYRTPYVNVLKRHIWKIHKANRSVTDVLRMCFKQGTLKAGYHCDTCAFSHKEAAAVYKHYQAQHPGRRPSLEYVNTRLYVGSDTGPPETKKPRIKHSVGISDSDGTDGSLSSQRSGLNETKTYSCRACSFKDSSMSAIVRHYHAVHPWSVKEDGSVLNVIKRKRSSANRQVEHHNEMPGSFESYQEPLEFDMSSGSPKATASSAMLWCPFCPARFHNQHGLNVHCGIKHHEAVSENSEQQQEQVQARMHVFKCPHCTYINTRHQGILTHCQMKHPTLASRADSHHVGEAHLNNSGDCLKMNSSGGNLRLGGYMCETCPQICATQEKLNKHCKKDHSETVAKTVPNTLKPAPKPLALCTMKQHKTLSKRGSVSQASFLRKNINAAVMCQHCSYRCTTQIALGRHLQVHHKNVSVSVVKDGVYKCVLCCKYYFKKKRLGSHYIKKHGKDSFLKYYAPVYKQAHERQTKNNSETCKSSTTAENKKLLVYKCPSCPYVNASYHGILTHCQMRHPDVIARADQLQTDEILVTNMVKCSIGKASNERGYMCKICPLIYASLKKLKIHCDRDHDQAQAAASEHSADIETEKQPDHSCQGSALEALKSKTSAVSATEIRAGNQLCTPDPLSVQNKQTLYKCHICTYKGFFRRYLQSHYKKAHRLDPFTIYKLLEKYNKRKRCSPSKLPEAEAEESAPIQCRKCPELRFDSSRLLAAHYSIFHSSDSILDFIVLSQGLRKGSTGLYRCTHCNKQMNGIRKLWYHLDCHRESEKRRTKAAKTTASLVTTTAPETQFIKDCGQDKLLTFETVAELAKWNAAQVETLTLPPSPLSSPSKPTDVEQPQLESREVKHACKRCRRTFKSLKGLRLHERSHAAVAAIQKLNNLPTSVLKHNINKYVLYKAGTIKPFRCSFCSYRTAVMGLWRSHFMRTHQESLYLEPPDVQRQLDHYNMVAQADASSQSNVLETKLPDSRLLRCELCNFSTGYLSSMRRHYLNRHGKKILRCKDCDFFTGLRKTLEMHMETGHSTCQSEPTQQKDLRCPFCLYQTKNKNNMIDHIVLHREERVVPIEVRRSKLSRYLQGIVFRCHKCTFTSGRADNLRLHMTRHDDIKPYKCRLCYFDCTRLSNLEAHLSDKHQ</sequence>
<dbReference type="GO" id="GO:0005634">
    <property type="term" value="C:nucleus"/>
    <property type="evidence" value="ECO:0007669"/>
    <property type="project" value="TreeGrafter"/>
</dbReference>
<comment type="caution">
    <text evidence="8">The sequence shown here is derived from an EMBL/GenBank/DDBJ whole genome shotgun (WGS) entry which is preliminary data.</text>
</comment>
<accession>A0A5J5DH55</accession>
<reference evidence="8 9" key="1">
    <citation type="submission" date="2019-08" db="EMBL/GenBank/DDBJ databases">
        <title>A chromosome-level genome assembly, high-density linkage maps, and genome scans reveal the genomic architecture of hybrid incompatibilities underlying speciation via character displacement in darters (Percidae: Etheostominae).</title>
        <authorList>
            <person name="Moran R.L."/>
            <person name="Catchen J.M."/>
            <person name="Fuller R.C."/>
        </authorList>
    </citation>
    <scope>NUCLEOTIDE SEQUENCE [LARGE SCALE GENOMIC DNA]</scope>
    <source>
        <strain evidence="8">EspeVRDwgs_2016</strain>
        <tissue evidence="8">Muscle</tissue>
    </source>
</reference>
<name>A0A5J5DH55_9PERO</name>
<feature type="compositionally biased region" description="Basic and acidic residues" evidence="6">
    <location>
        <begin position="741"/>
        <end position="753"/>
    </location>
</feature>
<feature type="compositionally biased region" description="Polar residues" evidence="6">
    <location>
        <begin position="570"/>
        <end position="587"/>
    </location>
</feature>
<dbReference type="SMART" id="SM00355">
    <property type="entry name" value="ZnF_C2H2"/>
    <property type="match status" value="29"/>
</dbReference>
<dbReference type="InterPro" id="IPR059058">
    <property type="entry name" value="Znf-C2H2_ZNF462"/>
</dbReference>
<proteinExistence type="predicted"/>
<feature type="region of interest" description="Disordered" evidence="6">
    <location>
        <begin position="570"/>
        <end position="662"/>
    </location>
</feature>
<dbReference type="InterPro" id="IPR013087">
    <property type="entry name" value="Znf_C2H2_type"/>
</dbReference>
<dbReference type="PROSITE" id="PS00028">
    <property type="entry name" value="ZINC_FINGER_C2H2_1"/>
    <property type="match status" value="8"/>
</dbReference>
<dbReference type="Gene3D" id="3.30.160.60">
    <property type="entry name" value="Classic Zinc Finger"/>
    <property type="match status" value="8"/>
</dbReference>
<keyword evidence="1" id="KW-0479">Metal-binding</keyword>
<dbReference type="GO" id="GO:0045944">
    <property type="term" value="P:positive regulation of transcription by RNA polymerase II"/>
    <property type="evidence" value="ECO:0007669"/>
    <property type="project" value="TreeGrafter"/>
</dbReference>